<dbReference type="GO" id="GO:0042552">
    <property type="term" value="P:myelination"/>
    <property type="evidence" value="ECO:0007669"/>
    <property type="project" value="TreeGrafter"/>
</dbReference>
<feature type="region of interest" description="Disordered" evidence="1">
    <location>
        <begin position="56"/>
        <end position="601"/>
    </location>
</feature>
<feature type="compositionally biased region" description="Basic and acidic residues" evidence="1">
    <location>
        <begin position="187"/>
        <end position="214"/>
    </location>
</feature>
<comment type="caution">
    <text evidence="2">The sequence shown here is derived from an EMBL/GenBank/DDBJ whole genome shotgun (WGS) entry which is preliminary data.</text>
</comment>
<feature type="compositionally biased region" description="Polar residues" evidence="1">
    <location>
        <begin position="60"/>
        <end position="79"/>
    </location>
</feature>
<feature type="compositionally biased region" description="Basic and acidic residues" evidence="1">
    <location>
        <begin position="7"/>
        <end position="16"/>
    </location>
</feature>
<feature type="compositionally biased region" description="Polar residues" evidence="1">
    <location>
        <begin position="230"/>
        <end position="260"/>
    </location>
</feature>
<evidence type="ECO:0008006" key="4">
    <source>
        <dbReference type="Google" id="ProtNLM"/>
    </source>
</evidence>
<evidence type="ECO:0000313" key="3">
    <source>
        <dbReference type="Proteomes" id="UP001066276"/>
    </source>
</evidence>
<proteinExistence type="predicted"/>
<gene>
    <name evidence="2" type="ORF">NDU88_002217</name>
</gene>
<evidence type="ECO:0000313" key="2">
    <source>
        <dbReference type="EMBL" id="KAJ1123750.1"/>
    </source>
</evidence>
<feature type="compositionally biased region" description="Basic and acidic residues" evidence="1">
    <location>
        <begin position="303"/>
        <end position="319"/>
    </location>
</feature>
<feature type="compositionally biased region" description="Acidic residues" evidence="1">
    <location>
        <begin position="263"/>
        <end position="274"/>
    </location>
</feature>
<dbReference type="InterPro" id="IPR026115">
    <property type="entry name" value="NABC1"/>
</dbReference>
<dbReference type="EMBL" id="JANPWB010000011">
    <property type="protein sequence ID" value="KAJ1123750.1"/>
    <property type="molecule type" value="Genomic_DNA"/>
</dbReference>
<feature type="compositionally biased region" description="Basic and acidic residues" evidence="1">
    <location>
        <begin position="275"/>
        <end position="287"/>
    </location>
</feature>
<keyword evidence="3" id="KW-1185">Reference proteome</keyword>
<dbReference type="PANTHER" id="PTHR15016">
    <property type="entry name" value="BREAST CARCINOMA-AMPLIFIED SEQUENCE 1"/>
    <property type="match status" value="1"/>
</dbReference>
<feature type="compositionally biased region" description="Basic and acidic residues" evidence="1">
    <location>
        <begin position="114"/>
        <end position="130"/>
    </location>
</feature>
<feature type="compositionally biased region" description="Basic and acidic residues" evidence="1">
    <location>
        <begin position="420"/>
        <end position="442"/>
    </location>
</feature>
<dbReference type="Proteomes" id="UP001066276">
    <property type="component" value="Chromosome 7"/>
</dbReference>
<reference evidence="2" key="1">
    <citation type="journal article" date="2022" name="bioRxiv">
        <title>Sequencing and chromosome-scale assembly of the giantPleurodeles waltlgenome.</title>
        <authorList>
            <person name="Brown T."/>
            <person name="Elewa A."/>
            <person name="Iarovenko S."/>
            <person name="Subramanian E."/>
            <person name="Araus A.J."/>
            <person name="Petzold A."/>
            <person name="Susuki M."/>
            <person name="Suzuki K.-i.T."/>
            <person name="Hayashi T."/>
            <person name="Toyoda A."/>
            <person name="Oliveira C."/>
            <person name="Osipova E."/>
            <person name="Leigh N.D."/>
            <person name="Simon A."/>
            <person name="Yun M.H."/>
        </authorList>
    </citation>
    <scope>NUCLEOTIDE SEQUENCE</scope>
    <source>
        <strain evidence="2">20211129_DDA</strain>
        <tissue evidence="2">Liver</tissue>
    </source>
</reference>
<evidence type="ECO:0000256" key="1">
    <source>
        <dbReference type="SAM" id="MobiDB-lite"/>
    </source>
</evidence>
<feature type="compositionally biased region" description="Polar residues" evidence="1">
    <location>
        <begin position="348"/>
        <end position="371"/>
    </location>
</feature>
<feature type="compositionally biased region" description="Basic and acidic residues" evidence="1">
    <location>
        <begin position="506"/>
        <end position="517"/>
    </location>
</feature>
<feature type="compositionally biased region" description="Low complexity" evidence="1">
    <location>
        <begin position="493"/>
        <end position="505"/>
    </location>
</feature>
<sequence length="601" mass="65017">MGNVESVQEKADDKDSTVNTDNYEVVSEQVCVQNGPATLQSAPPGSFQKNDIVDAKTTDRQNNVTISSQKTMEISSISEENGKNLGPEAKAEAPPARSRFRMSISRPVPARTAAEAKDSSAVSEKLDVNPEKPPVNNAPSESITLPATVELKARSDKNQERAPLASSLTAAEVSNTEPSEAETTQAKPKEISLFDKLFKPEKAKEKRQPSREDPQESPPLAEPQSIVVVNASSGLQNTAPPQQNVADCNQNTVNLPSSVSVEFAEEPQVPEENLESDKTAAPTEEHPVMSFFKTLVSTNKPATKTEEEQKGEPDDKSTKETQQTTGPNVAPPEPSVVAVTVKSEKPSPAQTAKQDTKTSEPTGQQQQQLTKSPEILKEDAKDKAGKESTQRTRLFWKKSAAEPEMETAKVESTVQACPPIKDESKSQSTDDKAKKSKEDSKPPKPKLMTFFKQLSVIGDGGNANSEEINQKDPKQPTVDSTDGVEPNPPEKSVAPAAVEAQPAAQKIKDVPKEKRTTVDPNKQKTIKQETKENQEVLSSPPQQAPESSILQNGSGSPKNSPKRLEKRQSIGAFFKGIGPKRTCDAEAQTDPVSILPVEKNK</sequence>
<protein>
    <recommendedName>
        <fullName evidence="4">Breast carcinoma-amplified sequence 1</fullName>
    </recommendedName>
</protein>
<feature type="compositionally biased region" description="Basic and acidic residues" evidence="1">
    <location>
        <begin position="151"/>
        <end position="160"/>
    </location>
</feature>
<dbReference type="PANTHER" id="PTHR15016:SF6">
    <property type="entry name" value="BREAST CARCINOMA-AMPLIFIED SEQUENCE 1"/>
    <property type="match status" value="1"/>
</dbReference>
<dbReference type="AlphaFoldDB" id="A0AAV7P6A0"/>
<accession>A0AAV7P6A0</accession>
<name>A0AAV7P6A0_PLEWA</name>
<feature type="compositionally biased region" description="Polar residues" evidence="1">
    <location>
        <begin position="535"/>
        <end position="559"/>
    </location>
</feature>
<feature type="region of interest" description="Disordered" evidence="1">
    <location>
        <begin position="1"/>
        <end position="22"/>
    </location>
</feature>
<organism evidence="2 3">
    <name type="scientific">Pleurodeles waltl</name>
    <name type="common">Iberian ribbed newt</name>
    <dbReference type="NCBI Taxonomy" id="8319"/>
    <lineage>
        <taxon>Eukaryota</taxon>
        <taxon>Metazoa</taxon>
        <taxon>Chordata</taxon>
        <taxon>Craniata</taxon>
        <taxon>Vertebrata</taxon>
        <taxon>Euteleostomi</taxon>
        <taxon>Amphibia</taxon>
        <taxon>Batrachia</taxon>
        <taxon>Caudata</taxon>
        <taxon>Salamandroidea</taxon>
        <taxon>Salamandridae</taxon>
        <taxon>Pleurodelinae</taxon>
        <taxon>Pleurodeles</taxon>
    </lineage>
</organism>
<feature type="compositionally biased region" description="Basic and acidic residues" evidence="1">
    <location>
        <begin position="374"/>
        <end position="390"/>
    </location>
</feature>
<feature type="compositionally biased region" description="Polar residues" evidence="1">
    <location>
        <begin position="166"/>
        <end position="186"/>
    </location>
</feature>